<sequence length="295" mass="32483">MSFGFSIGDFIAVGQLLSRTLDGLRSVANDISDELREYNKTSSSTGGARRAKMKFALLENPREAESRITLRVSMLNTCMAIIICDSVTKSRLQPYEPDQLVVHSDNTINAIGTLQSSPSTNNYPVERPAQKWVTAFQHAKQKETFWSLHKPAIAARGFFDYCATAQPVPGTPRINHVDYELSIVDNVVVGTSRGTGGTANIRGVIDPSGRRISFQKTYVKGQCKGLVWENKGSFTACGIAGEWCYPGDPPKIAHHRGSFGIWLREDEDASGQTMDDQLKMLTGEGKILSRSLTFE</sequence>
<keyword evidence="2" id="KW-1185">Reference proteome</keyword>
<evidence type="ECO:0000313" key="2">
    <source>
        <dbReference type="Proteomes" id="UP000799537"/>
    </source>
</evidence>
<dbReference type="RefSeq" id="XP_033665147.1">
    <property type="nucleotide sequence ID" value="XM_033813460.1"/>
</dbReference>
<dbReference type="GeneID" id="54566732"/>
<dbReference type="Proteomes" id="UP000799537">
    <property type="component" value="Unassembled WGS sequence"/>
</dbReference>
<accession>A0A6A6CDK5</accession>
<protein>
    <submittedName>
        <fullName evidence="1">Uncharacterized protein</fullName>
    </submittedName>
</protein>
<dbReference type="AlphaFoldDB" id="A0A6A6CDK5"/>
<name>A0A6A6CDK5_ZASCE</name>
<organism evidence="1 2">
    <name type="scientific">Zasmidium cellare ATCC 36951</name>
    <dbReference type="NCBI Taxonomy" id="1080233"/>
    <lineage>
        <taxon>Eukaryota</taxon>
        <taxon>Fungi</taxon>
        <taxon>Dikarya</taxon>
        <taxon>Ascomycota</taxon>
        <taxon>Pezizomycotina</taxon>
        <taxon>Dothideomycetes</taxon>
        <taxon>Dothideomycetidae</taxon>
        <taxon>Mycosphaerellales</taxon>
        <taxon>Mycosphaerellaceae</taxon>
        <taxon>Zasmidium</taxon>
    </lineage>
</organism>
<dbReference type="OrthoDB" id="3045089at2759"/>
<dbReference type="EMBL" id="ML993605">
    <property type="protein sequence ID" value="KAF2164258.1"/>
    <property type="molecule type" value="Genomic_DNA"/>
</dbReference>
<proteinExistence type="predicted"/>
<gene>
    <name evidence="1" type="ORF">M409DRAFT_56944</name>
</gene>
<reference evidence="1" key="1">
    <citation type="journal article" date="2020" name="Stud. Mycol.">
        <title>101 Dothideomycetes genomes: a test case for predicting lifestyles and emergence of pathogens.</title>
        <authorList>
            <person name="Haridas S."/>
            <person name="Albert R."/>
            <person name="Binder M."/>
            <person name="Bloem J."/>
            <person name="Labutti K."/>
            <person name="Salamov A."/>
            <person name="Andreopoulos B."/>
            <person name="Baker S."/>
            <person name="Barry K."/>
            <person name="Bills G."/>
            <person name="Bluhm B."/>
            <person name="Cannon C."/>
            <person name="Castanera R."/>
            <person name="Culley D."/>
            <person name="Daum C."/>
            <person name="Ezra D."/>
            <person name="Gonzalez J."/>
            <person name="Henrissat B."/>
            <person name="Kuo A."/>
            <person name="Liang C."/>
            <person name="Lipzen A."/>
            <person name="Lutzoni F."/>
            <person name="Magnuson J."/>
            <person name="Mondo S."/>
            <person name="Nolan M."/>
            <person name="Ohm R."/>
            <person name="Pangilinan J."/>
            <person name="Park H.-J."/>
            <person name="Ramirez L."/>
            <person name="Alfaro M."/>
            <person name="Sun H."/>
            <person name="Tritt A."/>
            <person name="Yoshinaga Y."/>
            <person name="Zwiers L.-H."/>
            <person name="Turgeon B."/>
            <person name="Goodwin S."/>
            <person name="Spatafora J."/>
            <person name="Crous P."/>
            <person name="Grigoriev I."/>
        </authorList>
    </citation>
    <scope>NUCLEOTIDE SEQUENCE</scope>
    <source>
        <strain evidence="1">ATCC 36951</strain>
    </source>
</reference>
<evidence type="ECO:0000313" key="1">
    <source>
        <dbReference type="EMBL" id="KAF2164258.1"/>
    </source>
</evidence>